<evidence type="ECO:0000256" key="1">
    <source>
        <dbReference type="PIRSR" id="PIRSR014972-1"/>
    </source>
</evidence>
<dbReference type="InterPro" id="IPR054485">
    <property type="entry name" value="FlK-like_dom"/>
</dbReference>
<evidence type="ECO:0000313" key="4">
    <source>
        <dbReference type="EMBL" id="AFM28103.1"/>
    </source>
</evidence>
<dbReference type="PANTHER" id="PTHR36934:SF1">
    <property type="entry name" value="THIOESTERASE DOMAIN-CONTAINING PROTEIN"/>
    <property type="match status" value="1"/>
</dbReference>
<protein>
    <submittedName>
        <fullName evidence="4">Putative thioesterase</fullName>
    </submittedName>
</protein>
<evidence type="ECO:0000256" key="2">
    <source>
        <dbReference type="PIRSR" id="PIRSR014972-2"/>
    </source>
</evidence>
<organism evidence="4 5">
    <name type="scientific">Desulfomonile tiedjei (strain ATCC 49306 / DSM 6799 / DCB-1)</name>
    <dbReference type="NCBI Taxonomy" id="706587"/>
    <lineage>
        <taxon>Bacteria</taxon>
        <taxon>Pseudomonadati</taxon>
        <taxon>Thermodesulfobacteriota</taxon>
        <taxon>Desulfomonilia</taxon>
        <taxon>Desulfomonilales</taxon>
        <taxon>Desulfomonilaceae</taxon>
        <taxon>Desulfomonile</taxon>
    </lineage>
</organism>
<dbReference type="KEGG" id="dti:Desti_5521"/>
<dbReference type="Proteomes" id="UP000006055">
    <property type="component" value="Chromosome"/>
</dbReference>
<dbReference type="AlphaFoldDB" id="I4CEW2"/>
<dbReference type="eggNOG" id="COG5496">
    <property type="taxonomic scope" value="Bacteria"/>
</dbReference>
<gene>
    <name evidence="4" type="ordered locus">Desti_5521</name>
</gene>
<feature type="domain" description="Fluoroacetyl-CoA-specific thioesterase-like" evidence="3">
    <location>
        <begin position="34"/>
        <end position="125"/>
    </location>
</feature>
<dbReference type="InterPro" id="IPR025540">
    <property type="entry name" value="FlK"/>
</dbReference>
<dbReference type="SUPFAM" id="SSF54637">
    <property type="entry name" value="Thioesterase/thiol ester dehydrase-isomerase"/>
    <property type="match status" value="1"/>
</dbReference>
<dbReference type="PIRSF" id="PIRSF014972">
    <property type="entry name" value="FlK"/>
    <property type="match status" value="1"/>
</dbReference>
<name>I4CEW2_DESTA</name>
<dbReference type="PATRIC" id="fig|706587.4.peg.6224"/>
<dbReference type="Pfam" id="PF22636">
    <property type="entry name" value="FlK"/>
    <property type="match status" value="1"/>
</dbReference>
<feature type="binding site" evidence="2">
    <location>
        <position position="70"/>
    </location>
    <ligand>
        <name>substrate</name>
    </ligand>
</feature>
<evidence type="ECO:0000313" key="5">
    <source>
        <dbReference type="Proteomes" id="UP000006055"/>
    </source>
</evidence>
<dbReference type="STRING" id="706587.Desti_5521"/>
<proteinExistence type="predicted"/>
<accession>I4CEW2</accession>
<feature type="active site" evidence="1">
    <location>
        <position position="77"/>
    </location>
</feature>
<dbReference type="HOGENOM" id="CLU_119426_0_1_7"/>
<feature type="binding site" evidence="2">
    <location>
        <position position="121"/>
    </location>
    <ligand>
        <name>substrate</name>
    </ligand>
</feature>
<reference evidence="5" key="1">
    <citation type="submission" date="2012-06" db="EMBL/GenBank/DDBJ databases">
        <title>Complete sequence of chromosome of Desulfomonile tiedjei DSM 6799.</title>
        <authorList>
            <person name="Lucas S."/>
            <person name="Copeland A."/>
            <person name="Lapidus A."/>
            <person name="Glavina del Rio T."/>
            <person name="Dalin E."/>
            <person name="Tice H."/>
            <person name="Bruce D."/>
            <person name="Goodwin L."/>
            <person name="Pitluck S."/>
            <person name="Peters L."/>
            <person name="Ovchinnikova G."/>
            <person name="Zeytun A."/>
            <person name="Lu M."/>
            <person name="Kyrpides N."/>
            <person name="Mavromatis K."/>
            <person name="Ivanova N."/>
            <person name="Brettin T."/>
            <person name="Detter J.C."/>
            <person name="Han C."/>
            <person name="Larimer F."/>
            <person name="Land M."/>
            <person name="Hauser L."/>
            <person name="Markowitz V."/>
            <person name="Cheng J.-F."/>
            <person name="Hugenholtz P."/>
            <person name="Woyke T."/>
            <person name="Wu D."/>
            <person name="Spring S."/>
            <person name="Schroeder M."/>
            <person name="Brambilla E."/>
            <person name="Klenk H.-P."/>
            <person name="Eisen J.A."/>
        </authorList>
    </citation>
    <scope>NUCLEOTIDE SEQUENCE [LARGE SCALE GENOMIC DNA]</scope>
    <source>
        <strain evidence="5">ATCC 49306 / DSM 6799 / DCB-1</strain>
    </source>
</reference>
<dbReference type="EMBL" id="CP003360">
    <property type="protein sequence ID" value="AFM28103.1"/>
    <property type="molecule type" value="Genomic_DNA"/>
</dbReference>
<sequence>MKSSLQPGLTFRFRFMVPDNKTVPHLFPESSEFQVMPKVLATGFMVGLVEWACIRAINPHIDWPEEQTVGTGITLTHSAATPPGLLVTIHGKLEQVEGRKLVFSFSAEDGVDSISEGTHERFVIDAIRFNSRASEKQAKYGDTT</sequence>
<feature type="binding site" evidence="2">
    <location>
        <position position="70"/>
    </location>
    <ligand>
        <name>CoA</name>
        <dbReference type="ChEBI" id="CHEBI:57287"/>
    </ligand>
</feature>
<dbReference type="RefSeq" id="WP_014813199.1">
    <property type="nucleotide sequence ID" value="NC_018025.1"/>
</dbReference>
<dbReference type="Gene3D" id="3.10.129.10">
    <property type="entry name" value="Hotdog Thioesterase"/>
    <property type="match status" value="1"/>
</dbReference>
<dbReference type="PANTHER" id="PTHR36934">
    <property type="entry name" value="BLR0278 PROTEIN"/>
    <property type="match status" value="1"/>
</dbReference>
<dbReference type="InterPro" id="IPR029069">
    <property type="entry name" value="HotDog_dom_sf"/>
</dbReference>
<evidence type="ECO:0000259" key="3">
    <source>
        <dbReference type="Pfam" id="PF22636"/>
    </source>
</evidence>
<dbReference type="OrthoDB" id="6902891at2"/>
<feature type="active site" evidence="1">
    <location>
        <position position="50"/>
    </location>
</feature>
<keyword evidence="5" id="KW-1185">Reference proteome</keyword>
<feature type="active site" evidence="1">
    <location>
        <position position="42"/>
    </location>
</feature>